<feature type="transmembrane region" description="Helical" evidence="7">
    <location>
        <begin position="462"/>
        <end position="483"/>
    </location>
</feature>
<keyword evidence="5 7" id="KW-0472">Membrane</keyword>
<dbReference type="PRINTS" id="PR01437">
    <property type="entry name" value="NUOXDRDTASE4"/>
</dbReference>
<feature type="transmembrane region" description="Helical" evidence="7">
    <location>
        <begin position="250"/>
        <end position="272"/>
    </location>
</feature>
<dbReference type="PANTHER" id="PTHR43507:SF1">
    <property type="entry name" value="NADH-UBIQUINONE OXIDOREDUCTASE CHAIN 4"/>
    <property type="match status" value="1"/>
</dbReference>
<evidence type="ECO:0000259" key="8">
    <source>
        <dbReference type="Pfam" id="PF00361"/>
    </source>
</evidence>
<feature type="transmembrane region" description="Helical" evidence="7">
    <location>
        <begin position="342"/>
        <end position="364"/>
    </location>
</feature>
<reference evidence="9 10" key="1">
    <citation type="submission" date="2023-07" db="EMBL/GenBank/DDBJ databases">
        <title>Genomic Encyclopedia of Type Strains, Phase IV (KMG-IV): sequencing the most valuable type-strain genomes for metagenomic binning, comparative biology and taxonomic classification.</title>
        <authorList>
            <person name="Goeker M."/>
        </authorList>
    </citation>
    <scope>NUCLEOTIDE SEQUENCE [LARGE SCALE GENOMIC DNA]</scope>
    <source>
        <strain evidence="9 10">DSM 12751</strain>
    </source>
</reference>
<dbReference type="InterPro" id="IPR003918">
    <property type="entry name" value="NADH_UbQ_OxRdtase"/>
</dbReference>
<name>A0ABT9W0Q3_9BACI</name>
<dbReference type="Pfam" id="PF00361">
    <property type="entry name" value="Proton_antipo_M"/>
    <property type="match status" value="1"/>
</dbReference>
<dbReference type="RefSeq" id="WP_307394640.1">
    <property type="nucleotide sequence ID" value="NZ_BAAADK010000020.1"/>
</dbReference>
<dbReference type="EMBL" id="JAUSTY010000008">
    <property type="protein sequence ID" value="MDQ0166440.1"/>
    <property type="molecule type" value="Genomic_DNA"/>
</dbReference>
<evidence type="ECO:0000313" key="9">
    <source>
        <dbReference type="EMBL" id="MDQ0166440.1"/>
    </source>
</evidence>
<keyword evidence="3 6" id="KW-0812">Transmembrane</keyword>
<dbReference type="InterPro" id="IPR001750">
    <property type="entry name" value="ND/Mrp_TM"/>
</dbReference>
<feature type="transmembrane region" description="Helical" evidence="7">
    <location>
        <begin position="6"/>
        <end position="25"/>
    </location>
</feature>
<sequence>MNLMDYLLTILVFSPLLGVLALCFVNKQKAGVIKSIGIIASLIPLLLSLVLFVAFDFNAEGYQFEHSFTWIEFSVQSGTEQYLQIPYELGVDGLAVSLILLTAVIGLLAALASIYIKKRWKEYFILFFLLQVGMFGVFMSMNLFLFFIFFELTIIPTYFLIGIWGFLKKEKAANTFLIYNGIGSAIMLIAFVALFMTTGTMNIQALTMLVNDIPLLSEGFKLGVFVALLIAFGIKLPIFPLHTWMLKVHVQAPPAIVMIHSGVLLKLGGYGLMRIGVGVFPEQVTAAAFFLAILGVINILYGAVLAFVQKDLKMVLAYSSISHMGIVLLGIAALNYSGLQGAVFQMISHGLISALLFFIIGIIYERTKTTMIPELGGLAKSMPFISGILLAAAMANLGLPGMSGFVSEFLAFLGLFETMPIVAAVGVLGIILTAVYLLRAVLNTTFGPTKEGLGALPDAKGFEVIPMVVLLGLIILIGVYPSILSETLDVSVQTILSRIGG</sequence>
<feature type="transmembrane region" description="Helical" evidence="7">
    <location>
        <begin position="32"/>
        <end position="55"/>
    </location>
</feature>
<feature type="transmembrane region" description="Helical" evidence="7">
    <location>
        <begin position="418"/>
        <end position="442"/>
    </location>
</feature>
<dbReference type="PANTHER" id="PTHR43507">
    <property type="entry name" value="NADH-UBIQUINONE OXIDOREDUCTASE CHAIN 4"/>
    <property type="match status" value="1"/>
</dbReference>
<keyword evidence="4 7" id="KW-1133">Transmembrane helix</keyword>
<evidence type="ECO:0000256" key="1">
    <source>
        <dbReference type="ARBA" id="ARBA00004651"/>
    </source>
</evidence>
<dbReference type="InterPro" id="IPR010227">
    <property type="entry name" value="NADH_Q_OxRdtase_chainM/4"/>
</dbReference>
<evidence type="ECO:0000256" key="7">
    <source>
        <dbReference type="SAM" id="Phobius"/>
    </source>
</evidence>
<feature type="transmembrane region" description="Helical" evidence="7">
    <location>
        <begin position="94"/>
        <end position="116"/>
    </location>
</feature>
<dbReference type="NCBIfam" id="TIGR01972">
    <property type="entry name" value="NDH_I_M"/>
    <property type="match status" value="1"/>
</dbReference>
<feature type="transmembrane region" description="Helical" evidence="7">
    <location>
        <begin position="176"/>
        <end position="199"/>
    </location>
</feature>
<dbReference type="Proteomes" id="UP001235840">
    <property type="component" value="Unassembled WGS sequence"/>
</dbReference>
<protein>
    <submittedName>
        <fullName evidence="9">NADH-quinone oxidoreductase subunit M</fullName>
    </submittedName>
</protein>
<evidence type="ECO:0000256" key="2">
    <source>
        <dbReference type="ARBA" id="ARBA00009025"/>
    </source>
</evidence>
<feature type="transmembrane region" description="Helical" evidence="7">
    <location>
        <begin position="284"/>
        <end position="308"/>
    </location>
</feature>
<evidence type="ECO:0000313" key="10">
    <source>
        <dbReference type="Proteomes" id="UP001235840"/>
    </source>
</evidence>
<feature type="transmembrane region" description="Helical" evidence="7">
    <location>
        <begin position="147"/>
        <end position="167"/>
    </location>
</feature>
<evidence type="ECO:0000256" key="6">
    <source>
        <dbReference type="RuleBase" id="RU000320"/>
    </source>
</evidence>
<evidence type="ECO:0000256" key="4">
    <source>
        <dbReference type="ARBA" id="ARBA00022989"/>
    </source>
</evidence>
<feature type="domain" description="NADH:quinone oxidoreductase/Mrp antiporter transmembrane" evidence="8">
    <location>
        <begin position="140"/>
        <end position="432"/>
    </location>
</feature>
<accession>A0ABT9W0Q3</accession>
<evidence type="ECO:0000256" key="3">
    <source>
        <dbReference type="ARBA" id="ARBA00022692"/>
    </source>
</evidence>
<feature type="transmembrane region" description="Helical" evidence="7">
    <location>
        <begin position="123"/>
        <end position="141"/>
    </location>
</feature>
<keyword evidence="10" id="KW-1185">Reference proteome</keyword>
<gene>
    <name evidence="9" type="ORF">J2S11_002344</name>
</gene>
<proteinExistence type="inferred from homology"/>
<organism evidence="9 10">
    <name type="scientific">Caldalkalibacillus horti</name>
    <dbReference type="NCBI Taxonomy" id="77523"/>
    <lineage>
        <taxon>Bacteria</taxon>
        <taxon>Bacillati</taxon>
        <taxon>Bacillota</taxon>
        <taxon>Bacilli</taxon>
        <taxon>Bacillales</taxon>
        <taxon>Bacillaceae</taxon>
        <taxon>Caldalkalibacillus</taxon>
    </lineage>
</organism>
<comment type="similarity">
    <text evidence="2">Belongs to the complex I subunit 4 family.</text>
</comment>
<comment type="subcellular location">
    <subcellularLocation>
        <location evidence="1">Cell membrane</location>
        <topology evidence="1">Multi-pass membrane protein</topology>
    </subcellularLocation>
    <subcellularLocation>
        <location evidence="6">Membrane</location>
        <topology evidence="6">Multi-pass membrane protein</topology>
    </subcellularLocation>
</comment>
<feature type="transmembrane region" description="Helical" evidence="7">
    <location>
        <begin position="315"/>
        <end position="336"/>
    </location>
</feature>
<evidence type="ECO:0000256" key="5">
    <source>
        <dbReference type="ARBA" id="ARBA00023136"/>
    </source>
</evidence>
<feature type="transmembrane region" description="Helical" evidence="7">
    <location>
        <begin position="384"/>
        <end position="406"/>
    </location>
</feature>
<feature type="transmembrane region" description="Helical" evidence="7">
    <location>
        <begin position="219"/>
        <end position="238"/>
    </location>
</feature>
<comment type="caution">
    <text evidence="9">The sequence shown here is derived from an EMBL/GenBank/DDBJ whole genome shotgun (WGS) entry which is preliminary data.</text>
</comment>